<dbReference type="AlphaFoldDB" id="A0A7V1PTF6"/>
<dbReference type="PROSITE" id="PS50893">
    <property type="entry name" value="ABC_TRANSPORTER_2"/>
    <property type="match status" value="1"/>
</dbReference>
<dbReference type="PANTHER" id="PTHR43038:SF3">
    <property type="entry name" value="ABC TRANSPORTER G FAMILY MEMBER 20 ISOFORM X1"/>
    <property type="match status" value="1"/>
</dbReference>
<dbReference type="InterPro" id="IPR003439">
    <property type="entry name" value="ABC_transporter-like_ATP-bd"/>
</dbReference>
<feature type="domain" description="ABC transporter" evidence="3">
    <location>
        <begin position="6"/>
        <end position="235"/>
    </location>
</feature>
<dbReference type="Pfam" id="PF00005">
    <property type="entry name" value="ABC_tran"/>
    <property type="match status" value="1"/>
</dbReference>
<dbReference type="SMART" id="SM00382">
    <property type="entry name" value="AAA"/>
    <property type="match status" value="1"/>
</dbReference>
<accession>A0A7V1PTF6</accession>
<evidence type="ECO:0000256" key="2">
    <source>
        <dbReference type="ARBA" id="ARBA00022840"/>
    </source>
</evidence>
<sequence length="245" mass="28173">MNEFAVSVKDLTRTFGDFTAVDHISFNVARGEIFGFLGANGAGKTTTIRMLCGLLMPSSGMARVAGLDVYSAYEQIKQRIGYMSQKFSLYEDLTVRENIEFYGGIYGLNRRQIRQKTAELVQYLGLEKQVDQLTRSLPLGWKQRMALSAAILHDPDIIFLDEPTSGVDPVSRRNFWLLIYELADRGKTIFVTTHYMDEAEYCHRLSIMKDGRIVELDEPRRLKERYGRETMQEVFMEIVNRKGEQ</sequence>
<name>A0A7V1PTF6_CALAY</name>
<reference evidence="4" key="1">
    <citation type="journal article" date="2020" name="mSystems">
        <title>Genome- and Community-Level Interaction Insights into Carbon Utilization and Element Cycling Functions of Hydrothermarchaeota in Hydrothermal Sediment.</title>
        <authorList>
            <person name="Zhou Z."/>
            <person name="Liu Y."/>
            <person name="Xu W."/>
            <person name="Pan J."/>
            <person name="Luo Z.H."/>
            <person name="Li M."/>
        </authorList>
    </citation>
    <scope>NUCLEOTIDE SEQUENCE [LARGE SCALE GENOMIC DNA]</scope>
    <source>
        <strain evidence="4">HyVt-456</strain>
    </source>
</reference>
<evidence type="ECO:0000256" key="1">
    <source>
        <dbReference type="ARBA" id="ARBA00022741"/>
    </source>
</evidence>
<dbReference type="PANTHER" id="PTHR43038">
    <property type="entry name" value="ATP-BINDING CASSETTE, SUB-FAMILY H, MEMBER 1"/>
    <property type="match status" value="1"/>
</dbReference>
<protein>
    <submittedName>
        <fullName evidence="4">ABC transporter ATP-binding protein</fullName>
    </submittedName>
</protein>
<dbReference type="EMBL" id="DRLD01000047">
    <property type="protein sequence ID" value="HED09390.1"/>
    <property type="molecule type" value="Genomic_DNA"/>
</dbReference>
<dbReference type="InterPro" id="IPR003593">
    <property type="entry name" value="AAA+_ATPase"/>
</dbReference>
<evidence type="ECO:0000259" key="3">
    <source>
        <dbReference type="PROSITE" id="PS50893"/>
    </source>
</evidence>
<dbReference type="GO" id="GO:0016887">
    <property type="term" value="F:ATP hydrolysis activity"/>
    <property type="evidence" value="ECO:0007669"/>
    <property type="project" value="InterPro"/>
</dbReference>
<dbReference type="Proteomes" id="UP000886005">
    <property type="component" value="Unassembled WGS sequence"/>
</dbReference>
<comment type="caution">
    <text evidence="4">The sequence shown here is derived from an EMBL/GenBank/DDBJ whole genome shotgun (WGS) entry which is preliminary data.</text>
</comment>
<gene>
    <name evidence="4" type="ORF">ENJ10_01755</name>
</gene>
<keyword evidence="2 4" id="KW-0067">ATP-binding</keyword>
<keyword evidence="1" id="KW-0547">Nucleotide-binding</keyword>
<dbReference type="SUPFAM" id="SSF52540">
    <property type="entry name" value="P-loop containing nucleoside triphosphate hydrolases"/>
    <property type="match status" value="1"/>
</dbReference>
<evidence type="ECO:0000313" key="4">
    <source>
        <dbReference type="EMBL" id="HED09390.1"/>
    </source>
</evidence>
<dbReference type="Gene3D" id="3.40.50.300">
    <property type="entry name" value="P-loop containing nucleotide triphosphate hydrolases"/>
    <property type="match status" value="1"/>
</dbReference>
<organism evidence="4">
    <name type="scientific">Caldithrix abyssi</name>
    <dbReference type="NCBI Taxonomy" id="187145"/>
    <lineage>
        <taxon>Bacteria</taxon>
        <taxon>Pseudomonadati</taxon>
        <taxon>Calditrichota</taxon>
        <taxon>Calditrichia</taxon>
        <taxon>Calditrichales</taxon>
        <taxon>Calditrichaceae</taxon>
        <taxon>Caldithrix</taxon>
    </lineage>
</organism>
<dbReference type="GO" id="GO:0005524">
    <property type="term" value="F:ATP binding"/>
    <property type="evidence" value="ECO:0007669"/>
    <property type="project" value="UniProtKB-KW"/>
</dbReference>
<dbReference type="CDD" id="cd03230">
    <property type="entry name" value="ABC_DR_subfamily_A"/>
    <property type="match status" value="1"/>
</dbReference>
<dbReference type="InterPro" id="IPR027417">
    <property type="entry name" value="P-loop_NTPase"/>
</dbReference>
<proteinExistence type="predicted"/>